<keyword evidence="3" id="KW-1185">Reference proteome</keyword>
<gene>
    <name evidence="2" type="ORF">F511_02020</name>
</gene>
<organism evidence="2 3">
    <name type="scientific">Dorcoceras hygrometricum</name>
    <dbReference type="NCBI Taxonomy" id="472368"/>
    <lineage>
        <taxon>Eukaryota</taxon>
        <taxon>Viridiplantae</taxon>
        <taxon>Streptophyta</taxon>
        <taxon>Embryophyta</taxon>
        <taxon>Tracheophyta</taxon>
        <taxon>Spermatophyta</taxon>
        <taxon>Magnoliopsida</taxon>
        <taxon>eudicotyledons</taxon>
        <taxon>Gunneridae</taxon>
        <taxon>Pentapetalae</taxon>
        <taxon>asterids</taxon>
        <taxon>lamiids</taxon>
        <taxon>Lamiales</taxon>
        <taxon>Gesneriaceae</taxon>
        <taxon>Didymocarpoideae</taxon>
        <taxon>Trichosporeae</taxon>
        <taxon>Loxocarpinae</taxon>
        <taxon>Dorcoceras</taxon>
    </lineage>
</organism>
<evidence type="ECO:0000256" key="1">
    <source>
        <dbReference type="SAM" id="MobiDB-lite"/>
    </source>
</evidence>
<protein>
    <submittedName>
        <fullName evidence="2">Uncharacterized protein</fullName>
    </submittedName>
</protein>
<feature type="compositionally biased region" description="Basic and acidic residues" evidence="1">
    <location>
        <begin position="149"/>
        <end position="160"/>
    </location>
</feature>
<evidence type="ECO:0000313" key="3">
    <source>
        <dbReference type="Proteomes" id="UP000250235"/>
    </source>
</evidence>
<accession>A0A2Z7A2N7</accession>
<reference evidence="2 3" key="1">
    <citation type="journal article" date="2015" name="Proc. Natl. Acad. Sci. U.S.A.">
        <title>The resurrection genome of Boea hygrometrica: A blueprint for survival of dehydration.</title>
        <authorList>
            <person name="Xiao L."/>
            <person name="Yang G."/>
            <person name="Zhang L."/>
            <person name="Yang X."/>
            <person name="Zhao S."/>
            <person name="Ji Z."/>
            <person name="Zhou Q."/>
            <person name="Hu M."/>
            <person name="Wang Y."/>
            <person name="Chen M."/>
            <person name="Xu Y."/>
            <person name="Jin H."/>
            <person name="Xiao X."/>
            <person name="Hu G."/>
            <person name="Bao F."/>
            <person name="Hu Y."/>
            <person name="Wan P."/>
            <person name="Li L."/>
            <person name="Deng X."/>
            <person name="Kuang T."/>
            <person name="Xiang C."/>
            <person name="Zhu J.K."/>
            <person name="Oliver M.J."/>
            <person name="He Y."/>
        </authorList>
    </citation>
    <scope>NUCLEOTIDE SEQUENCE [LARGE SCALE GENOMIC DNA]</scope>
    <source>
        <strain evidence="3">cv. XS01</strain>
    </source>
</reference>
<dbReference type="EMBL" id="KV019621">
    <property type="protein sequence ID" value="KZV15804.1"/>
    <property type="molecule type" value="Genomic_DNA"/>
</dbReference>
<dbReference type="AlphaFoldDB" id="A0A2Z7A2N7"/>
<dbReference type="Proteomes" id="UP000250235">
    <property type="component" value="Unassembled WGS sequence"/>
</dbReference>
<feature type="region of interest" description="Disordered" evidence="1">
    <location>
        <begin position="134"/>
        <end position="166"/>
    </location>
</feature>
<feature type="compositionally biased region" description="Low complexity" evidence="1">
    <location>
        <begin position="134"/>
        <end position="145"/>
    </location>
</feature>
<sequence length="279" mass="30250">MVVDLIGIYGLKGPYCTLTTTDWFLQALSVIPRGSWGDVARRFTMIRWAVQADWREIKSGRGPDWRNYRNLPRRVGFLKHRLEPGTSASEPGGGSGSPTVVSEPGFPDLINMICLIVSNCISDRLKRTEIFGESHGSAAHGGAPPRALRASDRAPDELRSAKAATSFAQGSHGDAPLIARHWSHDAGRSLACRLCARRAEAMRRSTARNATPCNLLRCWMRDTTGLLLRITVRRCAAPAPPAARRLCDAGSLMCARPCARVRSCGVLDFVAAAAAPAMS</sequence>
<feature type="region of interest" description="Disordered" evidence="1">
    <location>
        <begin position="82"/>
        <end position="101"/>
    </location>
</feature>
<proteinExistence type="predicted"/>
<name>A0A2Z7A2N7_9LAMI</name>
<evidence type="ECO:0000313" key="2">
    <source>
        <dbReference type="EMBL" id="KZV15804.1"/>
    </source>
</evidence>